<feature type="repeat" description="TPR" evidence="2">
    <location>
        <begin position="1007"/>
        <end position="1040"/>
    </location>
</feature>
<keyword evidence="6" id="KW-1185">Reference proteome</keyword>
<accession>A0A2M9ZNL7</accession>
<dbReference type="EMBL" id="NPDY01000014">
    <property type="protein sequence ID" value="PJZ68965.1"/>
    <property type="molecule type" value="Genomic_DNA"/>
</dbReference>
<reference evidence="6 7" key="1">
    <citation type="submission" date="2017-07" db="EMBL/GenBank/DDBJ databases">
        <title>Leptospira spp. isolated from tropical soils.</title>
        <authorList>
            <person name="Thibeaux R."/>
            <person name="Iraola G."/>
            <person name="Ferres I."/>
            <person name="Bierque E."/>
            <person name="Girault D."/>
            <person name="Soupe-Gilbert M.-E."/>
            <person name="Picardeau M."/>
            <person name="Goarant C."/>
        </authorList>
    </citation>
    <scope>NUCLEOTIDE SEQUENCE [LARGE SCALE GENOMIC DNA]</scope>
    <source>
        <strain evidence="5 7">FH1-B-B1</strain>
        <strain evidence="4 6">FH1-B-C1</strain>
    </source>
</reference>
<evidence type="ECO:0000313" key="4">
    <source>
        <dbReference type="EMBL" id="PJZ68965.1"/>
    </source>
</evidence>
<gene>
    <name evidence="4" type="ORF">CH360_13655</name>
    <name evidence="5" type="ORF">CH373_08060</name>
</gene>
<organism evidence="5 7">
    <name type="scientific">Leptospira perolatii</name>
    <dbReference type="NCBI Taxonomy" id="2023191"/>
    <lineage>
        <taxon>Bacteria</taxon>
        <taxon>Pseudomonadati</taxon>
        <taxon>Spirochaetota</taxon>
        <taxon>Spirochaetia</taxon>
        <taxon>Leptospirales</taxon>
        <taxon>Leptospiraceae</taxon>
        <taxon>Leptospira</taxon>
    </lineage>
</organism>
<dbReference type="InterPro" id="IPR011990">
    <property type="entry name" value="TPR-like_helical_dom_sf"/>
</dbReference>
<dbReference type="InterPro" id="IPR011042">
    <property type="entry name" value="6-blade_b-propeller_TolB-like"/>
</dbReference>
<evidence type="ECO:0000256" key="3">
    <source>
        <dbReference type="SAM" id="Coils"/>
    </source>
</evidence>
<comment type="similarity">
    <text evidence="1">Belongs to the TolB family.</text>
</comment>
<dbReference type="SUPFAM" id="SSF48452">
    <property type="entry name" value="TPR-like"/>
    <property type="match status" value="2"/>
</dbReference>
<evidence type="ECO:0000256" key="1">
    <source>
        <dbReference type="ARBA" id="ARBA00009820"/>
    </source>
</evidence>
<evidence type="ECO:0000313" key="6">
    <source>
        <dbReference type="Proteomes" id="UP000231962"/>
    </source>
</evidence>
<dbReference type="PANTHER" id="PTHR36842">
    <property type="entry name" value="PROTEIN TOLB HOMOLOG"/>
    <property type="match status" value="1"/>
</dbReference>
<dbReference type="PANTHER" id="PTHR36842:SF1">
    <property type="entry name" value="PROTEIN TOLB"/>
    <property type="match status" value="1"/>
</dbReference>
<dbReference type="Pfam" id="PF13432">
    <property type="entry name" value="TPR_16"/>
    <property type="match status" value="1"/>
</dbReference>
<dbReference type="SUPFAM" id="SSF69304">
    <property type="entry name" value="Tricorn protease N-terminal domain"/>
    <property type="match status" value="1"/>
</dbReference>
<dbReference type="OrthoDB" id="262125at2"/>
<dbReference type="SMART" id="SM00028">
    <property type="entry name" value="TPR"/>
    <property type="match status" value="10"/>
</dbReference>
<comment type="caution">
    <text evidence="5">The sequence shown here is derived from an EMBL/GenBank/DDBJ whole genome shotgun (WGS) entry which is preliminary data.</text>
</comment>
<keyword evidence="3" id="KW-0175">Coiled coil</keyword>
<keyword evidence="2" id="KW-0802">TPR repeat</keyword>
<dbReference type="Proteomes" id="UP000231962">
    <property type="component" value="Unassembled WGS sequence"/>
</dbReference>
<dbReference type="Gene3D" id="1.25.40.10">
    <property type="entry name" value="Tetratricopeptide repeat domain"/>
    <property type="match status" value="4"/>
</dbReference>
<dbReference type="Pfam" id="PF07676">
    <property type="entry name" value="PD40"/>
    <property type="match status" value="4"/>
</dbReference>
<evidence type="ECO:0000256" key="2">
    <source>
        <dbReference type="PROSITE-ProRule" id="PRU00339"/>
    </source>
</evidence>
<feature type="coiled-coil region" evidence="3">
    <location>
        <begin position="1397"/>
        <end position="1424"/>
    </location>
</feature>
<dbReference type="RefSeq" id="WP_100714655.1">
    <property type="nucleotide sequence ID" value="NZ_NPDZ01000004.1"/>
</dbReference>
<dbReference type="Proteomes" id="UP000231990">
    <property type="component" value="Unassembled WGS sequence"/>
</dbReference>
<sequence length="2554" mass="293790">MTFLAILNCASLFNANRIKPIQFDYGPISQNYFRPGHEKPFPLTVQRGNNLYHSTTKDGRYLFYTTGQKGNFDIWFRDLKSPVVVPVTSHPASEMKPAISPDGTKLVFVSEQFDSSGDLILLKMNPEEWASKILEGKRFLSEDFKNLTNLNAEIPEKSDRFVDTDPCWSPDNRHLVFSSDRLTPGTPNLVLLDTDGKEAMRLLTKQGGASPYWSENGKSIVFLSYFESSAGEIYSLDLSTNRINRITKDAYLDFSPSLSSDGKTLYYTSIRSDSDKNGVLEERDNSFIVRVDLGTNKEKLITSGNSSIFDTKYSRFNGGSIVFTASFYGTMNVYFLPATGFVPKVADISSQFQLALQYKEKHSFEDFLIALDSIEFYFSEDPLFPVFRAKALREKFSESLNLEKKSVNEETRKEINTLRLHPKWGLAYAYLLQAEGSKSMSLSEYKSIWSNFPNLDRQSLAALNEEIGIQLEKSGDKSGAIQVYERILSSFPEYYHAKEVLRREGTLLFLDSEKSNWILPEPLIKVANDQNLGKEELRNLYEVLEEVTLNKRSNAEKISIADTAEKVNSLKTKSPRLSKYFSFLKSSGLIGTGDFAGSILILDEILTNLSPGDPLFLKCHLLKSEAFRGIGKTRESLTELKTFLENYDIASGVSIDEREMERSFLHFENLAKNYESRKDYFQASLHYFYNAENMFTAKSRNLFQETLYKDFAVYYQRLMVDSVFRLAKSMAEENAKGVLGVLDPTSFDPLSGKEGLKLLTKYYEEHHAADRAREYLDLATLYGYAYFLINRSVIRETYYYSAGTMNSVKKEAILRDYKQAEYELRWIIFSDPTYHDAYQLLGWLYQYVDIIKSRRQNLDEPSDEEAFESIYKKYFPEKNFEENVELYSQILELLGESFPNKKALSDLRLNLGNNYFLLKNYPKADEQYGTVESYSKFILSKSQFEDYRQKATFLFNSARSSIYMAKYNEAVRKLKEAAELYSKNEFQKLYSENNPKEFVESYHEKLALIYTLTGLSFMESGNFQAAIPYYQDAIRLNEFSKLVDPVNLYNALGICYHRLKKLSESEKALEKAEILVSEKGIGWLPKKVKLSVWDLFWDFIFDIALPDSTRISGAGRFPEAIPTPFQPLLSSGVRVNNLLLEQNYQEAAKEIEVRLDYVNTKSLSKTFAGKLIRSQSLGDLGYLRYRRHEYSGAKSAFIEAENFEKSVDGLESKGKQTFRKYLYSLFAELESENSGGNQRSIDEITDSYERLSSAKRENINLCLNTLEGEDKYILRKRCESEFYKQNYDYDVLLANLLYYLGEANLKEGEFVLGVEKLGRAASLLENPSNLPQEIIGLSKDPFPRKERVLHALSRTSIYLRLGDLQKATENLNTAEEIANEFYYGLELIQAWILQARMELSNGNLAKAKNRLSKAENLLENQAHIVSEAKGFLLRDLYETKIRIDLESENLQEAFRTWDKYRSVVLFRNFLRGAWSWEGEEAQQEYALFESAWYDYRQAYLRFQSSLEFRADSKKYEAELEKNTKLAKGSLLSLYDKIPERAAFLRPFQIEQEETLEKGEVEVRLLMNQGKIHLRLRTPSGFKTAKLPNQMESLKDYLLNEPDWQNAASQILDPGNTQFAIQLSAVFPKLILKSDTKTTISNRPYATKTFASYTSAPSNYNLKFRNISADRLKVRLEDSDVLISEFPESESDFIFGEKSPARLDLKETFANNHRISTVVLLSDTLPSWKKISQVASALLGSGIRRVYVCPNSKNCFTEALKEIKGSAFTSLDGGLRFGKISALKNIPQIKRILTLSREEEIRGNIQNSHDLLAEARAVSGVNSEDAQEVEENNLRLLRKLHPEIGLSELYDLSYEDRTEKQKENLAFALCLSTLLDHSENDCSELPAEINLKEKWTNLLISISALKRGIDPGSSLEAELPEGDRFYDPFLYRIRLIDILLEVYRPEEVKKQIAIARRQANTQDKFNLLKKKEIELRNHVSMMDEIGEVESGRLDSGPNLGKESQIESDRLEEGFEYKNKIKLLASGKEQGRRISPVSLYSEVFGASSDLFNSISLFERSIIVDLLRYSLGEEQNKEMENFLNAFLDFERKKQNLPRAKKLCMEVGRAYFSRGNYSAAKQWLKLAEEQEPQVFKSELDFLKYKLDSINVGARSDSPASLSDWGSYSKFYKEAFKSEPKQFLEIVNRWVSSRKALAFSNRERREFSDFLNFLQTRAFKKNDSETFFDLGIAKSKLSLYRRVVQGSDISYSDLPVFRSVAFRLEEKLPEGQELLAVQDLGLTTLYLKFTKGKSNGELAYKDNRILKSSIFAYLGEAEKGGSEALLREALESDYRHKIKLSSKKLTYLYLESYHFLVPIIPRSDEEVYYITDPEDLLQNPVHHQKEEFLPGFGIKKKDTPNSPEWYKQLLKLEDLEIADGIAGRPELTPFHLLRVPLELDESKRIRFGGETLPKKVSRWGKGIWMLCSSFLEEFSYGSENLRDSLSYLQKEVQGPGVVNLGYQPDTHNSRFIKELTRRDQTRIPLKIRFQKAIEVMREAYPFDKYWNGYRLFTNSMILP</sequence>
<dbReference type="PROSITE" id="PS50005">
    <property type="entry name" value="TPR"/>
    <property type="match status" value="1"/>
</dbReference>
<dbReference type="EMBL" id="NPDZ01000004">
    <property type="protein sequence ID" value="PJZ73678.1"/>
    <property type="molecule type" value="Genomic_DNA"/>
</dbReference>
<proteinExistence type="inferred from homology"/>
<protein>
    <submittedName>
        <fullName evidence="5">Translocation protein TolB</fullName>
    </submittedName>
</protein>
<evidence type="ECO:0000313" key="7">
    <source>
        <dbReference type="Proteomes" id="UP000231990"/>
    </source>
</evidence>
<dbReference type="InterPro" id="IPR019734">
    <property type="entry name" value="TPR_rpt"/>
</dbReference>
<evidence type="ECO:0000313" key="5">
    <source>
        <dbReference type="EMBL" id="PJZ73678.1"/>
    </source>
</evidence>
<dbReference type="InterPro" id="IPR011659">
    <property type="entry name" value="WD40"/>
</dbReference>
<dbReference type="Gene3D" id="2.120.10.30">
    <property type="entry name" value="TolB, C-terminal domain"/>
    <property type="match status" value="1"/>
</dbReference>
<name>A0A2M9ZNL7_9LEPT</name>